<dbReference type="InterPro" id="IPR038933">
    <property type="entry name" value="Ovate"/>
</dbReference>
<dbReference type="eggNOG" id="ENOG502RFQ4">
    <property type="taxonomic scope" value="Eukaryota"/>
</dbReference>
<dbReference type="Pfam" id="PF04844">
    <property type="entry name" value="Ovate"/>
    <property type="match status" value="1"/>
</dbReference>
<evidence type="ECO:0000256" key="4">
    <source>
        <dbReference type="ARBA" id="ARBA00023163"/>
    </source>
</evidence>
<keyword evidence="3 6" id="KW-0805">Transcription regulation</keyword>
<evidence type="ECO:0000313" key="8">
    <source>
        <dbReference type="EMBL" id="EEF32215.1"/>
    </source>
</evidence>
<dbReference type="InParanoid" id="B9SVZ1"/>
<proteinExistence type="predicted"/>
<dbReference type="AlphaFoldDB" id="B9SVZ1"/>
<accession>B9SVZ1</accession>
<dbReference type="NCBIfam" id="TIGR01568">
    <property type="entry name" value="A_thal_3678"/>
    <property type="match status" value="1"/>
</dbReference>
<dbReference type="OMA" id="ANCYSAS"/>
<dbReference type="OrthoDB" id="689823at2759"/>
<evidence type="ECO:0000256" key="3">
    <source>
        <dbReference type="ARBA" id="ARBA00023015"/>
    </source>
</evidence>
<dbReference type="KEGG" id="rcu:8271112"/>
<dbReference type="PANTHER" id="PTHR33057">
    <property type="entry name" value="TRANSCRIPTION REPRESSOR OFP7-RELATED"/>
    <property type="match status" value="1"/>
</dbReference>
<evidence type="ECO:0000259" key="7">
    <source>
        <dbReference type="PROSITE" id="PS51754"/>
    </source>
</evidence>
<dbReference type="PROSITE" id="PS51754">
    <property type="entry name" value="OVATE"/>
    <property type="match status" value="1"/>
</dbReference>
<comment type="function">
    <text evidence="6">Transcriptional repressor that regulates multiple aspects of plant growth and development.</text>
</comment>
<name>B9SVZ1_RICCO</name>
<evidence type="ECO:0000256" key="6">
    <source>
        <dbReference type="RuleBase" id="RU367028"/>
    </source>
</evidence>
<dbReference type="GO" id="GO:0045892">
    <property type="term" value="P:negative regulation of DNA-templated transcription"/>
    <property type="evidence" value="ECO:0007669"/>
    <property type="project" value="UniProtKB-UniRule"/>
</dbReference>
<dbReference type="Proteomes" id="UP000008311">
    <property type="component" value="Unassembled WGS sequence"/>
</dbReference>
<keyword evidence="5 6" id="KW-0539">Nucleus</keyword>
<keyword evidence="2 6" id="KW-0678">Repressor</keyword>
<dbReference type="PANTHER" id="PTHR33057:SF206">
    <property type="entry name" value="TRANSCRIPTION REPRESSOR"/>
    <property type="match status" value="1"/>
</dbReference>
<keyword evidence="9" id="KW-1185">Reference proteome</keyword>
<comment type="subcellular location">
    <subcellularLocation>
        <location evidence="1 6">Nucleus</location>
    </subcellularLocation>
</comment>
<protein>
    <recommendedName>
        <fullName evidence="6">Transcription repressor</fullName>
    </recommendedName>
    <alternativeName>
        <fullName evidence="6">Ovate family protein</fullName>
    </alternativeName>
</protein>
<evidence type="ECO:0000256" key="2">
    <source>
        <dbReference type="ARBA" id="ARBA00022491"/>
    </source>
</evidence>
<sequence length="289" mass="31549">MGKKMKLPFLSKINTTSTDYSSLNSSWPWPAYCQQPKTLSFRAENMFKTLNSAYLEGALDVVDNIPANESSYFTNSSTSESVSLSSASDESGISGECIETVIKGLRSERLFFKPGETSSILEEANKKAAKEAAEGGGDELLAFKESIALSMDSQDPYVDFKKSMEEMVEAHGLKDWESLEELLSCYLKVNGKSNHGYIIGAFVDLLVGLALDHSSASSTTSTDQSYCSCTRSPYSPLSFYTSSNFSDDSSSTPCVSSLEIEDEEEEIIIHSSIPCLSSSLEAKNEIKDN</sequence>
<evidence type="ECO:0000313" key="9">
    <source>
        <dbReference type="Proteomes" id="UP000008311"/>
    </source>
</evidence>
<dbReference type="InterPro" id="IPR006458">
    <property type="entry name" value="Ovate_C"/>
</dbReference>
<gene>
    <name evidence="8" type="ORF">RCOM_0225790</name>
</gene>
<evidence type="ECO:0000256" key="1">
    <source>
        <dbReference type="ARBA" id="ARBA00004123"/>
    </source>
</evidence>
<feature type="domain" description="OVATE" evidence="7">
    <location>
        <begin position="149"/>
        <end position="208"/>
    </location>
</feature>
<dbReference type="GO" id="GO:0005634">
    <property type="term" value="C:nucleus"/>
    <property type="evidence" value="ECO:0007669"/>
    <property type="project" value="UniProtKB-SubCell"/>
</dbReference>
<dbReference type="EMBL" id="EQ974180">
    <property type="protein sequence ID" value="EEF32215.1"/>
    <property type="molecule type" value="Genomic_DNA"/>
</dbReference>
<reference evidence="9" key="1">
    <citation type="journal article" date="2010" name="Nat. Biotechnol.">
        <title>Draft genome sequence of the oilseed species Ricinus communis.</title>
        <authorList>
            <person name="Chan A.P."/>
            <person name="Crabtree J."/>
            <person name="Zhao Q."/>
            <person name="Lorenzi H."/>
            <person name="Orvis J."/>
            <person name="Puiu D."/>
            <person name="Melake-Berhan A."/>
            <person name="Jones K.M."/>
            <person name="Redman J."/>
            <person name="Chen G."/>
            <person name="Cahoon E.B."/>
            <person name="Gedil M."/>
            <person name="Stanke M."/>
            <person name="Haas B.J."/>
            <person name="Wortman J.R."/>
            <person name="Fraser-Liggett C.M."/>
            <person name="Ravel J."/>
            <person name="Rabinowicz P.D."/>
        </authorList>
    </citation>
    <scope>NUCLEOTIDE SEQUENCE [LARGE SCALE GENOMIC DNA]</scope>
    <source>
        <strain evidence="9">cv. Hale</strain>
    </source>
</reference>
<keyword evidence="4 6" id="KW-0804">Transcription</keyword>
<dbReference type="STRING" id="3988.B9SVZ1"/>
<evidence type="ECO:0000256" key="5">
    <source>
        <dbReference type="ARBA" id="ARBA00023242"/>
    </source>
</evidence>
<organism evidence="8 9">
    <name type="scientific">Ricinus communis</name>
    <name type="common">Castor bean</name>
    <dbReference type="NCBI Taxonomy" id="3988"/>
    <lineage>
        <taxon>Eukaryota</taxon>
        <taxon>Viridiplantae</taxon>
        <taxon>Streptophyta</taxon>
        <taxon>Embryophyta</taxon>
        <taxon>Tracheophyta</taxon>
        <taxon>Spermatophyta</taxon>
        <taxon>Magnoliopsida</taxon>
        <taxon>eudicotyledons</taxon>
        <taxon>Gunneridae</taxon>
        <taxon>Pentapetalae</taxon>
        <taxon>rosids</taxon>
        <taxon>fabids</taxon>
        <taxon>Malpighiales</taxon>
        <taxon>Euphorbiaceae</taxon>
        <taxon>Acalyphoideae</taxon>
        <taxon>Acalypheae</taxon>
        <taxon>Ricinus</taxon>
    </lineage>
</organism>